<proteinExistence type="predicted"/>
<reference evidence="2" key="1">
    <citation type="journal article" date="2023" name="Proc. Natl. Acad. Sci. U.S.A.">
        <title>Genomic and structural basis for evolution of tropane alkaloid biosynthesis.</title>
        <authorList>
            <person name="Wanga Y.-J."/>
            <person name="Taina T."/>
            <person name="Yua J.-Y."/>
            <person name="Lia J."/>
            <person name="Xua B."/>
            <person name="Chenc J."/>
            <person name="D'Auriad J.C."/>
            <person name="Huanga J.-P."/>
            <person name="Huanga S.-X."/>
        </authorList>
    </citation>
    <scope>NUCLEOTIDE SEQUENCE [LARGE SCALE GENOMIC DNA]</scope>
    <source>
        <strain evidence="2">cv. KIB-2019</strain>
    </source>
</reference>
<name>A0A9Q1ME07_9SOLA</name>
<comment type="caution">
    <text evidence="1">The sequence shown here is derived from an EMBL/GenBank/DDBJ whole genome shotgun (WGS) entry which is preliminary data.</text>
</comment>
<dbReference type="AlphaFoldDB" id="A0A9Q1ME07"/>
<keyword evidence="2" id="KW-1185">Reference proteome</keyword>
<evidence type="ECO:0000313" key="1">
    <source>
        <dbReference type="EMBL" id="KAJ8554365.1"/>
    </source>
</evidence>
<accession>A0A9Q1ME07</accession>
<gene>
    <name evidence="1" type="ORF">K7X08_025043</name>
</gene>
<protein>
    <submittedName>
        <fullName evidence="1">Uncharacterized protein</fullName>
    </submittedName>
</protein>
<dbReference type="OrthoDB" id="1321024at2759"/>
<organism evidence="1 2">
    <name type="scientific">Anisodus acutangulus</name>
    <dbReference type="NCBI Taxonomy" id="402998"/>
    <lineage>
        <taxon>Eukaryota</taxon>
        <taxon>Viridiplantae</taxon>
        <taxon>Streptophyta</taxon>
        <taxon>Embryophyta</taxon>
        <taxon>Tracheophyta</taxon>
        <taxon>Spermatophyta</taxon>
        <taxon>Magnoliopsida</taxon>
        <taxon>eudicotyledons</taxon>
        <taxon>Gunneridae</taxon>
        <taxon>Pentapetalae</taxon>
        <taxon>asterids</taxon>
        <taxon>lamiids</taxon>
        <taxon>Solanales</taxon>
        <taxon>Solanaceae</taxon>
        <taxon>Solanoideae</taxon>
        <taxon>Hyoscyameae</taxon>
        <taxon>Anisodus</taxon>
    </lineage>
</organism>
<evidence type="ECO:0000313" key="2">
    <source>
        <dbReference type="Proteomes" id="UP001152561"/>
    </source>
</evidence>
<dbReference type="Proteomes" id="UP001152561">
    <property type="component" value="Unassembled WGS sequence"/>
</dbReference>
<dbReference type="EMBL" id="JAJAGQ010000009">
    <property type="protein sequence ID" value="KAJ8554365.1"/>
    <property type="molecule type" value="Genomic_DNA"/>
</dbReference>
<sequence length="148" mass="16776">MEKYFKQSSNLTHKSSHEGYCWVKKKVKVHVARPKVDPPGEPVPLPYNVLGRVTAMDLKLGGQRELLLPQQDLLVKVKYVTQETCTDVAKPKIRLERTSKDALKTLKNILSVLDSVEFKFGTLQATIHENIEDLKNVVVATLTHFLKP</sequence>